<evidence type="ECO:0000256" key="1">
    <source>
        <dbReference type="SAM" id="MobiDB-lite"/>
    </source>
</evidence>
<protein>
    <submittedName>
        <fullName evidence="2">Uncharacterized protein</fullName>
    </submittedName>
</protein>
<accession>V9FVM1</accession>
<organism evidence="2 3">
    <name type="scientific">Phytophthora nicotianae P1569</name>
    <dbReference type="NCBI Taxonomy" id="1317065"/>
    <lineage>
        <taxon>Eukaryota</taxon>
        <taxon>Sar</taxon>
        <taxon>Stramenopiles</taxon>
        <taxon>Oomycota</taxon>
        <taxon>Peronosporomycetes</taxon>
        <taxon>Peronosporales</taxon>
        <taxon>Peronosporaceae</taxon>
        <taxon>Phytophthora</taxon>
    </lineage>
</organism>
<feature type="region of interest" description="Disordered" evidence="1">
    <location>
        <begin position="1"/>
        <end position="20"/>
    </location>
</feature>
<name>V9FVM1_PHYNI</name>
<proteinExistence type="predicted"/>
<dbReference type="HOGENOM" id="CLU_2138431_0_0_1"/>
<sequence>MARRNQNIDPSGRRHMASGNSYDYLMGADARAAGDQLSGEEDGDALDATCHFDGIRRIWRAADAIQILSLARRILQGRCYFGSPSHAAKGMVSMLASGPDHGFASWCALRHMH</sequence>
<dbReference type="AlphaFoldDB" id="V9FVM1"/>
<dbReference type="EMBL" id="ANIZ01000365">
    <property type="protein sequence ID" value="ETI55116.1"/>
    <property type="molecule type" value="Genomic_DNA"/>
</dbReference>
<evidence type="ECO:0000313" key="3">
    <source>
        <dbReference type="Proteomes" id="UP000018721"/>
    </source>
</evidence>
<reference evidence="2 3" key="1">
    <citation type="submission" date="2013-11" db="EMBL/GenBank/DDBJ databases">
        <title>The Genome Sequence of Phytophthora parasitica P1569.</title>
        <authorList>
            <consortium name="The Broad Institute Genomics Platform"/>
            <person name="Russ C."/>
            <person name="Tyler B."/>
            <person name="Panabieres F."/>
            <person name="Shan W."/>
            <person name="Tripathy S."/>
            <person name="Grunwald N."/>
            <person name="Machado M."/>
            <person name="Johnson C.S."/>
            <person name="Arredondo F."/>
            <person name="Hong C."/>
            <person name="Coffey M."/>
            <person name="Young S.K."/>
            <person name="Zeng Q."/>
            <person name="Gargeya S."/>
            <person name="Fitzgerald M."/>
            <person name="Abouelleil A."/>
            <person name="Alvarado L."/>
            <person name="Chapman S.B."/>
            <person name="Gainer-Dewar J."/>
            <person name="Goldberg J."/>
            <person name="Griggs A."/>
            <person name="Gujja S."/>
            <person name="Hansen M."/>
            <person name="Howarth C."/>
            <person name="Imamovic A."/>
            <person name="Ireland A."/>
            <person name="Larimer J."/>
            <person name="McCowan C."/>
            <person name="Murphy C."/>
            <person name="Pearson M."/>
            <person name="Poon T.W."/>
            <person name="Priest M."/>
            <person name="Roberts A."/>
            <person name="Saif S."/>
            <person name="Shea T."/>
            <person name="Sykes S."/>
            <person name="Wortman J."/>
            <person name="Nusbaum C."/>
            <person name="Birren B."/>
        </authorList>
    </citation>
    <scope>NUCLEOTIDE SEQUENCE [LARGE SCALE GENOMIC DNA]</scope>
    <source>
        <strain evidence="2 3">P1569</strain>
    </source>
</reference>
<gene>
    <name evidence="2" type="ORF">F443_02178</name>
</gene>
<comment type="caution">
    <text evidence="2">The sequence shown here is derived from an EMBL/GenBank/DDBJ whole genome shotgun (WGS) entry which is preliminary data.</text>
</comment>
<keyword evidence="3" id="KW-1185">Reference proteome</keyword>
<evidence type="ECO:0000313" key="2">
    <source>
        <dbReference type="EMBL" id="ETI55116.1"/>
    </source>
</evidence>
<dbReference type="Proteomes" id="UP000018721">
    <property type="component" value="Unassembled WGS sequence"/>
</dbReference>